<comment type="caution">
    <text evidence="1">The sequence shown here is derived from an EMBL/GenBank/DDBJ whole genome shotgun (WGS) entry which is preliminary data.</text>
</comment>
<sequence>MYNINIVLDMSRIMWGIDNLAEKSFDRRKYNNKPLETMNVFEKLDVIKSYIIKTQEIYKMYIFVLCSNLIPKNLNVNINLYRINFNRKLNLKFIEKFGICEKKYLICNLLKLVLTSE</sequence>
<evidence type="ECO:0000313" key="2">
    <source>
        <dbReference type="Proteomes" id="UP000276133"/>
    </source>
</evidence>
<dbReference type="AlphaFoldDB" id="A0A3M7QVN1"/>
<gene>
    <name evidence="1" type="ORF">BpHYR1_013451</name>
</gene>
<evidence type="ECO:0000313" key="1">
    <source>
        <dbReference type="EMBL" id="RNA15005.1"/>
    </source>
</evidence>
<dbReference type="Proteomes" id="UP000276133">
    <property type="component" value="Unassembled WGS sequence"/>
</dbReference>
<protein>
    <submittedName>
        <fullName evidence="1">Uncharacterized protein</fullName>
    </submittedName>
</protein>
<name>A0A3M7QVN1_BRAPC</name>
<dbReference type="EMBL" id="REGN01005062">
    <property type="protein sequence ID" value="RNA15005.1"/>
    <property type="molecule type" value="Genomic_DNA"/>
</dbReference>
<keyword evidence="2" id="KW-1185">Reference proteome</keyword>
<reference evidence="1 2" key="1">
    <citation type="journal article" date="2018" name="Sci. Rep.">
        <title>Genomic signatures of local adaptation to the degree of environmental predictability in rotifers.</title>
        <authorList>
            <person name="Franch-Gras L."/>
            <person name="Hahn C."/>
            <person name="Garcia-Roger E.M."/>
            <person name="Carmona M.J."/>
            <person name="Serra M."/>
            <person name="Gomez A."/>
        </authorList>
    </citation>
    <scope>NUCLEOTIDE SEQUENCE [LARGE SCALE GENOMIC DNA]</scope>
    <source>
        <strain evidence="1">HYR1</strain>
    </source>
</reference>
<proteinExistence type="predicted"/>
<organism evidence="1 2">
    <name type="scientific">Brachionus plicatilis</name>
    <name type="common">Marine rotifer</name>
    <name type="synonym">Brachionus muelleri</name>
    <dbReference type="NCBI Taxonomy" id="10195"/>
    <lineage>
        <taxon>Eukaryota</taxon>
        <taxon>Metazoa</taxon>
        <taxon>Spiralia</taxon>
        <taxon>Gnathifera</taxon>
        <taxon>Rotifera</taxon>
        <taxon>Eurotatoria</taxon>
        <taxon>Monogononta</taxon>
        <taxon>Pseudotrocha</taxon>
        <taxon>Ploima</taxon>
        <taxon>Brachionidae</taxon>
        <taxon>Brachionus</taxon>
    </lineage>
</organism>
<accession>A0A3M7QVN1</accession>